<feature type="transmembrane region" description="Helical" evidence="3">
    <location>
        <begin position="6"/>
        <end position="23"/>
    </location>
</feature>
<feature type="transmembrane region" description="Helical" evidence="3">
    <location>
        <begin position="69"/>
        <end position="93"/>
    </location>
</feature>
<dbReference type="Pfam" id="PF00149">
    <property type="entry name" value="Metallophos"/>
    <property type="match status" value="1"/>
</dbReference>
<dbReference type="SUPFAM" id="SSF56300">
    <property type="entry name" value="Metallo-dependent phosphatases"/>
    <property type="match status" value="1"/>
</dbReference>
<dbReference type="PANTHER" id="PTHR31302:SF31">
    <property type="entry name" value="PHOSPHODIESTERASE YAEI"/>
    <property type="match status" value="1"/>
</dbReference>
<keyword evidence="3" id="KW-1133">Transmembrane helix</keyword>
<dbReference type="InterPro" id="IPR029052">
    <property type="entry name" value="Metallo-depent_PP-like"/>
</dbReference>
<dbReference type="Proteomes" id="UP001597478">
    <property type="component" value="Unassembled WGS sequence"/>
</dbReference>
<sequence>MFIIVAALGLAVLHLYLWKRLVADTTQPGTRARRIGTWALAALVVLLVAGLTTGTSIDPDIAQWFAWPGYLWLAMFFYLFVALLVFEIPRLALRPWVRREVPDEEREGVSRRTVLARGSAAVAGAVATGLVGYGVTVAMGPPTVTRVPMPVRRLDPRAAGCRIALISDIHLGPIIGRSFTQRIVDMVNAERPDLVAIAGDLVDGRVADLAEAAAPLAGLRSTHGTFFVTGNHEYYSGYQEWVDHLPTLGIRPLRNEHVDITHNGGTFHLGGINDHTAYQFQDAGDVAAAVRGRDEDRAVVLLAHQPRDVDVAARHGVDLVLAGHTHGGQLSPFELIVSLQQGAVAGSYTIGDTRMYVTRGAGFWGPPVRVGAPPDITIVELRPDAG</sequence>
<dbReference type="EMBL" id="JBHUOF010000011">
    <property type="protein sequence ID" value="MFD2799691.1"/>
    <property type="molecule type" value="Genomic_DNA"/>
</dbReference>
<evidence type="ECO:0000256" key="1">
    <source>
        <dbReference type="ARBA" id="ARBA00022723"/>
    </source>
</evidence>
<keyword evidence="6" id="KW-1185">Reference proteome</keyword>
<evidence type="ECO:0000256" key="2">
    <source>
        <dbReference type="ARBA" id="ARBA00022801"/>
    </source>
</evidence>
<keyword evidence="1" id="KW-0479">Metal-binding</keyword>
<feature type="transmembrane region" description="Helical" evidence="3">
    <location>
        <begin position="114"/>
        <end position="135"/>
    </location>
</feature>
<keyword evidence="3" id="KW-0812">Transmembrane</keyword>
<accession>A0ABW5WBJ4</accession>
<organism evidence="5 6">
    <name type="scientific">Prauserella oleivorans</name>
    <dbReference type="NCBI Taxonomy" id="1478153"/>
    <lineage>
        <taxon>Bacteria</taxon>
        <taxon>Bacillati</taxon>
        <taxon>Actinomycetota</taxon>
        <taxon>Actinomycetes</taxon>
        <taxon>Pseudonocardiales</taxon>
        <taxon>Pseudonocardiaceae</taxon>
        <taxon>Prauserella</taxon>
    </lineage>
</organism>
<comment type="caution">
    <text evidence="5">The sequence shown here is derived from an EMBL/GenBank/DDBJ whole genome shotgun (WGS) entry which is preliminary data.</text>
</comment>
<dbReference type="RefSeq" id="WP_377390157.1">
    <property type="nucleotide sequence ID" value="NZ_JBHSAN010000020.1"/>
</dbReference>
<evidence type="ECO:0000256" key="3">
    <source>
        <dbReference type="SAM" id="Phobius"/>
    </source>
</evidence>
<reference evidence="6" key="1">
    <citation type="journal article" date="2019" name="Int. J. Syst. Evol. Microbiol.">
        <title>The Global Catalogue of Microorganisms (GCM) 10K type strain sequencing project: providing services to taxonomists for standard genome sequencing and annotation.</title>
        <authorList>
            <consortium name="The Broad Institute Genomics Platform"/>
            <consortium name="The Broad Institute Genome Sequencing Center for Infectious Disease"/>
            <person name="Wu L."/>
            <person name="Ma J."/>
        </authorList>
    </citation>
    <scope>NUCLEOTIDE SEQUENCE [LARGE SCALE GENOMIC DNA]</scope>
    <source>
        <strain evidence="6">IBRC-M 10906</strain>
    </source>
</reference>
<dbReference type="InterPro" id="IPR051158">
    <property type="entry name" value="Metallophosphoesterase_sf"/>
</dbReference>
<dbReference type="InterPro" id="IPR004843">
    <property type="entry name" value="Calcineurin-like_PHP"/>
</dbReference>
<proteinExistence type="predicted"/>
<evidence type="ECO:0000313" key="6">
    <source>
        <dbReference type="Proteomes" id="UP001597478"/>
    </source>
</evidence>
<feature type="transmembrane region" description="Helical" evidence="3">
    <location>
        <begin position="35"/>
        <end position="57"/>
    </location>
</feature>
<feature type="domain" description="Calcineurin-like phosphoesterase" evidence="4">
    <location>
        <begin position="162"/>
        <end position="327"/>
    </location>
</feature>
<dbReference type="CDD" id="cd07385">
    <property type="entry name" value="MPP_YkuE_C"/>
    <property type="match status" value="1"/>
</dbReference>
<name>A0ABW5WBJ4_9PSEU</name>
<protein>
    <submittedName>
        <fullName evidence="5">Metallophosphoesterase</fullName>
    </submittedName>
</protein>
<dbReference type="Gene3D" id="3.60.21.10">
    <property type="match status" value="1"/>
</dbReference>
<evidence type="ECO:0000313" key="5">
    <source>
        <dbReference type="EMBL" id="MFD2799691.1"/>
    </source>
</evidence>
<dbReference type="PANTHER" id="PTHR31302">
    <property type="entry name" value="TRANSMEMBRANE PROTEIN WITH METALLOPHOSPHOESTERASE DOMAIN-RELATED"/>
    <property type="match status" value="1"/>
</dbReference>
<gene>
    <name evidence="5" type="ORF">ACFS2C_09820</name>
</gene>
<evidence type="ECO:0000259" key="4">
    <source>
        <dbReference type="Pfam" id="PF00149"/>
    </source>
</evidence>
<keyword evidence="3" id="KW-0472">Membrane</keyword>
<keyword evidence="2" id="KW-0378">Hydrolase</keyword>